<gene>
    <name evidence="1" type="ORF">TorRG33x02_279120</name>
</gene>
<dbReference type="AlphaFoldDB" id="A0A2P5CMY6"/>
<dbReference type="EMBL" id="JXTC01000347">
    <property type="protein sequence ID" value="PON62414.1"/>
    <property type="molecule type" value="Genomic_DNA"/>
</dbReference>
<evidence type="ECO:0000313" key="1">
    <source>
        <dbReference type="EMBL" id="PON62414.1"/>
    </source>
</evidence>
<name>A0A2P5CMY6_TREOI</name>
<dbReference type="InParanoid" id="A0A2P5CMY6"/>
<comment type="caution">
    <text evidence="1">The sequence shown here is derived from an EMBL/GenBank/DDBJ whole genome shotgun (WGS) entry which is preliminary data.</text>
</comment>
<organism evidence="1 2">
    <name type="scientific">Trema orientale</name>
    <name type="common">Charcoal tree</name>
    <name type="synonym">Celtis orientalis</name>
    <dbReference type="NCBI Taxonomy" id="63057"/>
    <lineage>
        <taxon>Eukaryota</taxon>
        <taxon>Viridiplantae</taxon>
        <taxon>Streptophyta</taxon>
        <taxon>Embryophyta</taxon>
        <taxon>Tracheophyta</taxon>
        <taxon>Spermatophyta</taxon>
        <taxon>Magnoliopsida</taxon>
        <taxon>eudicotyledons</taxon>
        <taxon>Gunneridae</taxon>
        <taxon>Pentapetalae</taxon>
        <taxon>rosids</taxon>
        <taxon>fabids</taxon>
        <taxon>Rosales</taxon>
        <taxon>Cannabaceae</taxon>
        <taxon>Trema</taxon>
    </lineage>
</organism>
<proteinExistence type="predicted"/>
<feature type="non-terminal residue" evidence="1">
    <location>
        <position position="1"/>
    </location>
</feature>
<dbReference type="Proteomes" id="UP000237000">
    <property type="component" value="Unassembled WGS sequence"/>
</dbReference>
<sequence length="69" mass="7541">RREKHRLQKLGVGVGVGGVTESEWCLCPDPFSASDRSAHPSSDFFSSSSAILQNSRFINHHCRKVIGGT</sequence>
<evidence type="ECO:0000313" key="2">
    <source>
        <dbReference type="Proteomes" id="UP000237000"/>
    </source>
</evidence>
<keyword evidence="2" id="KW-1185">Reference proteome</keyword>
<accession>A0A2P5CMY6</accession>
<protein>
    <submittedName>
        <fullName evidence="1">Uncharacterized protein</fullName>
    </submittedName>
</protein>
<reference evidence="2" key="1">
    <citation type="submission" date="2016-06" db="EMBL/GenBank/DDBJ databases">
        <title>Parallel loss of symbiosis genes in relatives of nitrogen-fixing non-legume Parasponia.</title>
        <authorList>
            <person name="Van Velzen R."/>
            <person name="Holmer R."/>
            <person name="Bu F."/>
            <person name="Rutten L."/>
            <person name="Van Zeijl A."/>
            <person name="Liu W."/>
            <person name="Santuari L."/>
            <person name="Cao Q."/>
            <person name="Sharma T."/>
            <person name="Shen D."/>
            <person name="Roswanjaya Y."/>
            <person name="Wardhani T."/>
            <person name="Kalhor M.S."/>
            <person name="Jansen J."/>
            <person name="Van den Hoogen J."/>
            <person name="Gungor B."/>
            <person name="Hartog M."/>
            <person name="Hontelez J."/>
            <person name="Verver J."/>
            <person name="Yang W.-C."/>
            <person name="Schijlen E."/>
            <person name="Repin R."/>
            <person name="Schilthuizen M."/>
            <person name="Schranz E."/>
            <person name="Heidstra R."/>
            <person name="Miyata K."/>
            <person name="Fedorova E."/>
            <person name="Kohlen W."/>
            <person name="Bisseling T."/>
            <person name="Smit S."/>
            <person name="Geurts R."/>
        </authorList>
    </citation>
    <scope>NUCLEOTIDE SEQUENCE [LARGE SCALE GENOMIC DNA]</scope>
    <source>
        <strain evidence="2">cv. RG33-2</strain>
    </source>
</reference>